<dbReference type="GO" id="GO:0005829">
    <property type="term" value="C:cytosol"/>
    <property type="evidence" value="ECO:0007669"/>
    <property type="project" value="TreeGrafter"/>
</dbReference>
<evidence type="ECO:0000256" key="5">
    <source>
        <dbReference type="ARBA" id="ARBA00022723"/>
    </source>
</evidence>
<evidence type="ECO:0000259" key="14">
    <source>
        <dbReference type="Pfam" id="PF01676"/>
    </source>
</evidence>
<evidence type="ECO:0000256" key="2">
    <source>
        <dbReference type="ARBA" id="ARBA00002315"/>
    </source>
</evidence>
<protein>
    <recommendedName>
        <fullName evidence="9 10">2,3-bisphosphoglycerate-independent phosphoglycerate mutase</fullName>
        <shortName evidence="9">BPG-independent PGAM</shortName>
        <shortName evidence="9">Phosphoglyceromutase</shortName>
        <shortName evidence="9">iPGM</shortName>
        <ecNumber evidence="9 10">5.4.2.12</ecNumber>
    </recommendedName>
</protein>
<dbReference type="Pfam" id="PF06415">
    <property type="entry name" value="iPGM_N"/>
    <property type="match status" value="1"/>
</dbReference>
<evidence type="ECO:0000256" key="13">
    <source>
        <dbReference type="PIRSR" id="PIRSR001492-3"/>
    </source>
</evidence>
<proteinExistence type="inferred from homology"/>
<dbReference type="PANTHER" id="PTHR31637">
    <property type="entry name" value="2,3-BISPHOSPHOGLYCERATE-INDEPENDENT PHOSPHOGLYCERATE MUTASE"/>
    <property type="match status" value="1"/>
</dbReference>
<evidence type="ECO:0000259" key="15">
    <source>
        <dbReference type="Pfam" id="PF06415"/>
    </source>
</evidence>
<feature type="binding site" evidence="9 12">
    <location>
        <position position="183"/>
    </location>
    <ligand>
        <name>substrate</name>
    </ligand>
</feature>
<evidence type="ECO:0000256" key="1">
    <source>
        <dbReference type="ARBA" id="ARBA00000370"/>
    </source>
</evidence>
<comment type="function">
    <text evidence="2 9">Catalyzes the interconversion of 2-phosphoglycerate and 3-phosphoglycerate.</text>
</comment>
<feature type="binding site" evidence="9 13">
    <location>
        <position position="61"/>
    </location>
    <ligand>
        <name>Mn(2+)</name>
        <dbReference type="ChEBI" id="CHEBI:29035"/>
        <label>2</label>
    </ligand>
</feature>
<dbReference type="Pfam" id="PF01676">
    <property type="entry name" value="Metalloenzyme"/>
    <property type="match status" value="1"/>
</dbReference>
<evidence type="ECO:0000313" key="17">
    <source>
        <dbReference type="Proteomes" id="UP000078062"/>
    </source>
</evidence>
<feature type="domain" description="Metalloenzyme" evidence="14">
    <location>
        <begin position="4"/>
        <end position="482"/>
    </location>
</feature>
<dbReference type="Gene3D" id="3.40.720.10">
    <property type="entry name" value="Alkaline Phosphatase, subunit A"/>
    <property type="match status" value="1"/>
</dbReference>
<dbReference type="InterPro" id="IPR017850">
    <property type="entry name" value="Alkaline_phosphatase_core_sf"/>
</dbReference>
<evidence type="ECO:0000256" key="7">
    <source>
        <dbReference type="ARBA" id="ARBA00023211"/>
    </source>
</evidence>
<feature type="binding site" evidence="9 12">
    <location>
        <begin position="147"/>
        <end position="148"/>
    </location>
    <ligand>
        <name>substrate</name>
    </ligand>
</feature>
<accession>A0A1A9HFB8</accession>
<comment type="catalytic activity">
    <reaction evidence="1 9">
        <text>(2R)-2-phosphoglycerate = (2R)-3-phosphoglycerate</text>
        <dbReference type="Rhea" id="RHEA:15901"/>
        <dbReference type="ChEBI" id="CHEBI:58272"/>
        <dbReference type="ChEBI" id="CHEBI:58289"/>
        <dbReference type="EC" id="5.4.2.12"/>
    </reaction>
</comment>
<evidence type="ECO:0000313" key="16">
    <source>
        <dbReference type="EMBL" id="ANH48443.1"/>
    </source>
</evidence>
<dbReference type="GO" id="GO:0006007">
    <property type="term" value="P:glucose catabolic process"/>
    <property type="evidence" value="ECO:0007669"/>
    <property type="project" value="InterPro"/>
</dbReference>
<dbReference type="EMBL" id="CP011486">
    <property type="protein sequence ID" value="ANH48443.1"/>
    <property type="molecule type" value="Genomic_DNA"/>
</dbReference>
<evidence type="ECO:0000256" key="10">
    <source>
        <dbReference type="NCBIfam" id="TIGR01307"/>
    </source>
</evidence>
<name>A0A1A9HFB8_HELPX</name>
<keyword evidence="8 9" id="KW-0413">Isomerase</keyword>
<dbReference type="GO" id="GO:0006096">
    <property type="term" value="P:glycolytic process"/>
    <property type="evidence" value="ECO:0007669"/>
    <property type="project" value="UniProtKB-UniRule"/>
</dbReference>
<comment type="similarity">
    <text evidence="4 9">Belongs to the BPG-independent phosphoglycerate mutase family.</text>
</comment>
<feature type="binding site" evidence="9 13">
    <location>
        <position position="391"/>
    </location>
    <ligand>
        <name>Mn(2+)</name>
        <dbReference type="ChEBI" id="CHEBI:29035"/>
        <label>1</label>
    </ligand>
</feature>
<dbReference type="HAMAP" id="MF_01038">
    <property type="entry name" value="GpmI"/>
    <property type="match status" value="1"/>
</dbReference>
<feature type="active site" description="Phosphoserine intermediate" evidence="9 11">
    <location>
        <position position="61"/>
    </location>
</feature>
<feature type="binding site" evidence="9 13">
    <location>
        <position position="446"/>
    </location>
    <ligand>
        <name>Mn(2+)</name>
        <dbReference type="ChEBI" id="CHEBI:29035"/>
        <label>1</label>
    </ligand>
</feature>
<dbReference type="GO" id="GO:0004619">
    <property type="term" value="F:phosphoglycerate mutase activity"/>
    <property type="evidence" value="ECO:0007669"/>
    <property type="project" value="UniProtKB-UniRule"/>
</dbReference>
<dbReference type="PIRSF" id="PIRSF001492">
    <property type="entry name" value="IPGAM"/>
    <property type="match status" value="1"/>
</dbReference>
<dbReference type="InterPro" id="IPR036646">
    <property type="entry name" value="PGAM_B_sf"/>
</dbReference>
<comment type="subunit">
    <text evidence="9">Monomer.</text>
</comment>
<dbReference type="UniPathway" id="UPA00109">
    <property type="reaction ID" value="UER00186"/>
</dbReference>
<dbReference type="PANTHER" id="PTHR31637:SF0">
    <property type="entry name" value="2,3-BISPHOSPHOGLYCERATE-INDEPENDENT PHOSPHOGLYCERATE MUTASE"/>
    <property type="match status" value="1"/>
</dbReference>
<evidence type="ECO:0000256" key="8">
    <source>
        <dbReference type="ARBA" id="ARBA00023235"/>
    </source>
</evidence>
<sequence>MVQKTLLIITDGIGYRKDSDYNAFFHAKKPTYDLMFKTLPYSLVDTHGLSVGLPKGQMGNSEVGHMCIGAGRVLYQDLVKISLSIQNDELKNNPAFLNAIQKSSVVHLMGLMSDGGVHSHIEHFIALALECEKFHKKVCLHLITDGRDVAPKSALTYLAQMQNICNENVQIATMSGRFYAMDRDKRFERIELAYNSLMGLTDPTPLSPSEYIQSQYDKNITDEFIMPICFKNYCGMQDDESFIFINFRNDRAREIVSALGQKEFDGFERQTFKKLHIATMTPYDKTFPYPILFPKENVQNTLAEVVSQHNLTQSHIAETEKYAHVTFFINGGVETPFKNENRVLIQSPKVTTYDLNPEMSAKEVTLAVLEQMHLGTDLIIVNFANGDMVGHTGNFEASIKAVEAVDACLGEILSLAKELDYAMLLTSDHGNCECMKDENQNPLTNHTAGSVYCFVLGNGIKSIKNGALNNIASSVLKLMGLKAPATMDEPLF</sequence>
<dbReference type="InterPro" id="IPR011258">
    <property type="entry name" value="BPG-indep_PGM_N"/>
</dbReference>
<dbReference type="FunFam" id="3.40.1450.10:FF:000002">
    <property type="entry name" value="2,3-bisphosphoglycerate-independent phosphoglycerate mutase"/>
    <property type="match status" value="1"/>
</dbReference>
<dbReference type="Gene3D" id="3.40.1450.10">
    <property type="entry name" value="BPG-independent phosphoglycerate mutase, domain B"/>
    <property type="match status" value="1"/>
</dbReference>
<comment type="pathway">
    <text evidence="3 9">Carbohydrate degradation; glycolysis; pyruvate from D-glyceraldehyde 3-phosphate: step 3/5.</text>
</comment>
<comment type="cofactor">
    <cofactor evidence="9">
        <name>Mn(2+)</name>
        <dbReference type="ChEBI" id="CHEBI:29035"/>
    </cofactor>
    <text evidence="9">Binds 2 manganese ions per subunit.</text>
</comment>
<feature type="binding site" evidence="9 12">
    <location>
        <position position="177"/>
    </location>
    <ligand>
        <name>substrate</name>
    </ligand>
</feature>
<evidence type="ECO:0000256" key="11">
    <source>
        <dbReference type="PIRSR" id="PIRSR001492-1"/>
    </source>
</evidence>
<dbReference type="CDD" id="cd16010">
    <property type="entry name" value="iPGM"/>
    <property type="match status" value="1"/>
</dbReference>
<feature type="binding site" evidence="9 13">
    <location>
        <position position="387"/>
    </location>
    <ligand>
        <name>Mn(2+)</name>
        <dbReference type="ChEBI" id="CHEBI:29035"/>
        <label>1</label>
    </ligand>
</feature>
<feature type="binding site" evidence="9 12">
    <location>
        <position position="118"/>
    </location>
    <ligand>
        <name>substrate</name>
    </ligand>
</feature>
<evidence type="ECO:0000256" key="12">
    <source>
        <dbReference type="PIRSR" id="PIRSR001492-2"/>
    </source>
</evidence>
<dbReference type="AlphaFoldDB" id="A0A1A9HFB8"/>
<gene>
    <name evidence="9" type="primary">gpmI</name>
    <name evidence="16" type="ORF">AA977_04610</name>
</gene>
<dbReference type="GO" id="GO:0030145">
    <property type="term" value="F:manganese ion binding"/>
    <property type="evidence" value="ECO:0007669"/>
    <property type="project" value="UniProtKB-UniRule"/>
</dbReference>
<feature type="binding site" evidence="9 12">
    <location>
        <position position="321"/>
    </location>
    <ligand>
        <name>substrate</name>
    </ligand>
</feature>
<reference evidence="16 17" key="1">
    <citation type="submission" date="2014-04" db="EMBL/GenBank/DDBJ databases">
        <title>Detecting global and local adaptation in a worldwide sample of Helicobacter pylori genomes.</title>
        <authorList>
            <person name="Montano V."/>
            <person name="Didelot X."/>
            <person name="Foll M."/>
            <person name="Linz B."/>
            <person name="Reinhardt R."/>
            <person name="Suerbaum S."/>
            <person name="Moodley Y."/>
            <person name="Jensen J.D."/>
        </authorList>
    </citation>
    <scope>NUCLEOTIDE SEQUENCE [LARGE SCALE GENOMIC DNA]</scope>
    <source>
        <strain evidence="16 17">K26A1</strain>
    </source>
</reference>
<feature type="binding site" evidence="9 12">
    <location>
        <begin position="248"/>
        <end position="251"/>
    </location>
    <ligand>
        <name>substrate</name>
    </ligand>
</feature>
<feature type="binding site" evidence="9 13">
    <location>
        <position position="429"/>
    </location>
    <ligand>
        <name>Mn(2+)</name>
        <dbReference type="ChEBI" id="CHEBI:29035"/>
        <label>2</label>
    </ligand>
</feature>
<dbReference type="SUPFAM" id="SSF64158">
    <property type="entry name" value="2,3-Bisphosphoglycerate-independent phosphoglycerate mutase, substrate-binding domain"/>
    <property type="match status" value="1"/>
</dbReference>
<keyword evidence="7 9" id="KW-0464">Manganese</keyword>
<feature type="binding site" evidence="9 13">
    <location>
        <position position="11"/>
    </location>
    <ligand>
        <name>Mn(2+)</name>
        <dbReference type="ChEBI" id="CHEBI:29035"/>
        <label>2</label>
    </ligand>
</feature>
<evidence type="ECO:0000256" key="6">
    <source>
        <dbReference type="ARBA" id="ARBA00023152"/>
    </source>
</evidence>
<dbReference type="InterPro" id="IPR005995">
    <property type="entry name" value="Pgm_bpd_ind"/>
</dbReference>
<dbReference type="PATRIC" id="fig|210.2441.peg.950"/>
<evidence type="ECO:0000256" key="4">
    <source>
        <dbReference type="ARBA" id="ARBA00008819"/>
    </source>
</evidence>
<keyword evidence="5 9" id="KW-0479">Metal-binding</keyword>
<evidence type="ECO:0000256" key="9">
    <source>
        <dbReference type="HAMAP-Rule" id="MF_01038"/>
    </source>
</evidence>
<feature type="binding site" evidence="9 13">
    <location>
        <position position="428"/>
    </location>
    <ligand>
        <name>Mn(2+)</name>
        <dbReference type="ChEBI" id="CHEBI:29035"/>
        <label>2</label>
    </ligand>
</feature>
<dbReference type="EC" id="5.4.2.12" evidence="9 10"/>
<organism evidence="16 17">
    <name type="scientific">Helicobacter pylori</name>
    <name type="common">Campylobacter pylori</name>
    <dbReference type="NCBI Taxonomy" id="210"/>
    <lineage>
        <taxon>Bacteria</taxon>
        <taxon>Pseudomonadati</taxon>
        <taxon>Campylobacterota</taxon>
        <taxon>Epsilonproteobacteria</taxon>
        <taxon>Campylobacterales</taxon>
        <taxon>Helicobacteraceae</taxon>
        <taxon>Helicobacter</taxon>
    </lineage>
</organism>
<keyword evidence="6 9" id="KW-0324">Glycolysis</keyword>
<feature type="domain" description="BPG-independent PGAM N-terminal" evidence="15">
    <location>
        <begin position="81"/>
        <end position="285"/>
    </location>
</feature>
<dbReference type="Proteomes" id="UP000078062">
    <property type="component" value="Chromosome"/>
</dbReference>
<dbReference type="SUPFAM" id="SSF53649">
    <property type="entry name" value="Alkaline phosphatase-like"/>
    <property type="match status" value="1"/>
</dbReference>
<evidence type="ECO:0000256" key="3">
    <source>
        <dbReference type="ARBA" id="ARBA00004798"/>
    </source>
</evidence>
<dbReference type="RefSeq" id="WP_064434750.1">
    <property type="nucleotide sequence ID" value="NZ_CP011486.1"/>
</dbReference>
<dbReference type="InterPro" id="IPR006124">
    <property type="entry name" value="Metalloenzyme"/>
</dbReference>
<dbReference type="NCBIfam" id="TIGR01307">
    <property type="entry name" value="pgm_bpd_ind"/>
    <property type="match status" value="1"/>
</dbReference>